<dbReference type="SMART" id="SM00220">
    <property type="entry name" value="S_TKc"/>
    <property type="match status" value="1"/>
</dbReference>
<protein>
    <submittedName>
        <fullName evidence="3">CMGC DYRK kinase</fullName>
    </submittedName>
</protein>
<dbReference type="CDD" id="cd00180">
    <property type="entry name" value="PKc"/>
    <property type="match status" value="1"/>
</dbReference>
<dbReference type="SUPFAM" id="SSF56112">
    <property type="entry name" value="Protein kinase-like (PK-like)"/>
    <property type="match status" value="1"/>
</dbReference>
<dbReference type="EMBL" id="JAAQPE010000363">
    <property type="protein sequence ID" value="KAF5666822.1"/>
    <property type="molecule type" value="Genomic_DNA"/>
</dbReference>
<reference evidence="4" key="1">
    <citation type="journal article" date="2020" name="BMC Genomics">
        <title>Correction to: Identification and distribution of gene clusters required for synthesis of sphingolipid metabolism inhibitors in diverse species of the filamentous fungus Fusarium.</title>
        <authorList>
            <person name="Kim H.S."/>
            <person name="Lohmar J.M."/>
            <person name="Busman M."/>
            <person name="Brown D.W."/>
            <person name="Naumann T.A."/>
            <person name="Divon H.H."/>
            <person name="Lysoe E."/>
            <person name="Uhlig S."/>
            <person name="Proctor R.H."/>
        </authorList>
    </citation>
    <scope>NUCLEOTIDE SEQUENCE [LARGE SCALE GENOMIC DNA]</scope>
    <source>
        <strain evidence="4">NRRL 25331</strain>
    </source>
</reference>
<dbReference type="PROSITE" id="PS50011">
    <property type="entry name" value="PROTEIN_KINASE_DOM"/>
    <property type="match status" value="1"/>
</dbReference>
<name>A0A8H5TBZ3_FUSCI</name>
<accession>A0A8H5TBZ3</accession>
<feature type="region of interest" description="Disordered" evidence="1">
    <location>
        <begin position="1"/>
        <end position="33"/>
    </location>
</feature>
<dbReference type="InterPro" id="IPR011009">
    <property type="entry name" value="Kinase-like_dom_sf"/>
</dbReference>
<sequence>MSQESLKLARELSTPANQVSSPPQTLKSNQASQSSIERPDLCFASIDTVHDGGIVLHSAWERKQAQTSPSDHLTVTQTLHKLLEHKPITSRTLADALFDNAERAGGRAYLPLDKLKALINSVSVRDLLTSLDLSPSTVETVVKDMFSHNLTSEAHRDRSGFSRIFAILVIINHAKEIEKFILNGVSDSFLPLTRIKEQTKNFRGDVHIHSAGRPDIDNRNLIACFSAFNSTDLTRFLIHQDMINIPFFSFPGDNSTVCFYDLPPGCVLPITPIGIPKRGGNGSVKKIELHAAHHNYSGARTESSNNEFAVKTLHIYNEERFRKEVEALERLLPRRPRRIPDHLDHLVHLELAYRHGNECCLVFPWASGNLKEYWALGKKSPKEHKDVIWFFKQCWGLAVGLRRLHDRTSYKIANKADNDIYTAEDLLAEAHSTDYGRHGDVKPENILWFPDYRGEQDHLAICDFGSTEFNSSHSKSHVNADAIYGYTTTYQAPDSLVQPEVSQKIDVWSLGCVFLEFVSWFLLGYHAAVDEFPKSRVMVLPDLADGIVSSDRFFNINSKHQSTREKSAMVKPAVVRWGMLVPDPFQRNDCRQVRTELDIIYNKCRNNSIYAIGAFKYKPPKPISKGADFLRLVRNFSTIQSQSKIEVETPQMALRGPSLVECRKEPGDEDMNQVSGPGNQILISAHQPDDFNNNTSGNGFELERYRTQPGEPKTPTLPIHSTNEIMRSSNVLSEVSTNDTTPLTTQPEEVALDSQESPAKHRQRVVRFDSYVEPVIEYGQPPARPRITNVAEQVDTPESGAGGSTLRDEMVSSSQCEPSKGSVLVPLSPITTEPAVWPKPTGHRNGDMRGLLRRAVDKLKPVNGGRFRALFYRRSKKSN</sequence>
<dbReference type="InterPro" id="IPR000719">
    <property type="entry name" value="Prot_kinase_dom"/>
</dbReference>
<gene>
    <name evidence="3" type="ORF">FCIRC_10058</name>
</gene>
<keyword evidence="4" id="KW-1185">Reference proteome</keyword>
<organism evidence="3 4">
    <name type="scientific">Fusarium circinatum</name>
    <name type="common">Pitch canker fungus</name>
    <name type="synonym">Gibberella circinata</name>
    <dbReference type="NCBI Taxonomy" id="48490"/>
    <lineage>
        <taxon>Eukaryota</taxon>
        <taxon>Fungi</taxon>
        <taxon>Dikarya</taxon>
        <taxon>Ascomycota</taxon>
        <taxon>Pezizomycotina</taxon>
        <taxon>Sordariomycetes</taxon>
        <taxon>Hypocreomycetidae</taxon>
        <taxon>Hypocreales</taxon>
        <taxon>Nectriaceae</taxon>
        <taxon>Fusarium</taxon>
        <taxon>Fusarium fujikuroi species complex</taxon>
    </lineage>
</organism>
<dbReference type="Pfam" id="PF00069">
    <property type="entry name" value="Pkinase"/>
    <property type="match status" value="1"/>
</dbReference>
<keyword evidence="3" id="KW-0808">Transferase</keyword>
<evidence type="ECO:0000313" key="4">
    <source>
        <dbReference type="Proteomes" id="UP000572754"/>
    </source>
</evidence>
<dbReference type="PANTHER" id="PTHR24359">
    <property type="entry name" value="SERINE/THREONINE-PROTEIN KINASE SBK1"/>
    <property type="match status" value="1"/>
</dbReference>
<feature type="domain" description="Protein kinase" evidence="2">
    <location>
        <begin position="270"/>
        <end position="601"/>
    </location>
</feature>
<feature type="compositionally biased region" description="Polar residues" evidence="1">
    <location>
        <begin position="14"/>
        <end position="33"/>
    </location>
</feature>
<dbReference type="GO" id="GO:0005524">
    <property type="term" value="F:ATP binding"/>
    <property type="evidence" value="ECO:0007669"/>
    <property type="project" value="InterPro"/>
</dbReference>
<proteinExistence type="predicted"/>
<evidence type="ECO:0000313" key="3">
    <source>
        <dbReference type="EMBL" id="KAF5666822.1"/>
    </source>
</evidence>
<dbReference type="Proteomes" id="UP000572754">
    <property type="component" value="Unassembled WGS sequence"/>
</dbReference>
<comment type="caution">
    <text evidence="3">The sequence shown here is derived from an EMBL/GenBank/DDBJ whole genome shotgun (WGS) entry which is preliminary data.</text>
</comment>
<dbReference type="Gene3D" id="1.10.510.10">
    <property type="entry name" value="Transferase(Phosphotransferase) domain 1"/>
    <property type="match status" value="2"/>
</dbReference>
<reference evidence="3 4" key="2">
    <citation type="submission" date="2020-05" db="EMBL/GenBank/DDBJ databases">
        <title>Identification and distribution of gene clusters putatively required for synthesis of sphingolipid metabolism inhibitors in phylogenetically diverse species of the filamentous fungus Fusarium.</title>
        <authorList>
            <person name="Kim H.-S."/>
            <person name="Busman M."/>
            <person name="Brown D.W."/>
            <person name="Divon H."/>
            <person name="Uhlig S."/>
            <person name="Proctor R.H."/>
        </authorList>
    </citation>
    <scope>NUCLEOTIDE SEQUENCE [LARGE SCALE GENOMIC DNA]</scope>
    <source>
        <strain evidence="3 4">NRRL 25331</strain>
    </source>
</reference>
<evidence type="ECO:0000259" key="2">
    <source>
        <dbReference type="PROSITE" id="PS50011"/>
    </source>
</evidence>
<dbReference type="AlphaFoldDB" id="A0A8H5TBZ3"/>
<evidence type="ECO:0000256" key="1">
    <source>
        <dbReference type="SAM" id="MobiDB-lite"/>
    </source>
</evidence>
<keyword evidence="3" id="KW-0418">Kinase</keyword>
<dbReference type="PANTHER" id="PTHR24359:SF37">
    <property type="entry name" value="PROTEIN KINASE DOMAIN-CONTAINING PROTEIN"/>
    <property type="match status" value="1"/>
</dbReference>
<dbReference type="GO" id="GO:0004674">
    <property type="term" value="F:protein serine/threonine kinase activity"/>
    <property type="evidence" value="ECO:0007669"/>
    <property type="project" value="TreeGrafter"/>
</dbReference>